<dbReference type="Proteomes" id="UP000054549">
    <property type="component" value="Unassembled WGS sequence"/>
</dbReference>
<protein>
    <submittedName>
        <fullName evidence="2">Uncharacterized protein</fullName>
    </submittedName>
</protein>
<dbReference type="AlphaFoldDB" id="A0A0C2T9N2"/>
<reference evidence="2 3" key="1">
    <citation type="submission" date="2014-04" db="EMBL/GenBank/DDBJ databases">
        <title>Evolutionary Origins and Diversification of the Mycorrhizal Mutualists.</title>
        <authorList>
            <consortium name="DOE Joint Genome Institute"/>
            <consortium name="Mycorrhizal Genomics Consortium"/>
            <person name="Kohler A."/>
            <person name="Kuo A."/>
            <person name="Nagy L.G."/>
            <person name="Floudas D."/>
            <person name="Copeland A."/>
            <person name="Barry K.W."/>
            <person name="Cichocki N."/>
            <person name="Veneault-Fourrey C."/>
            <person name="LaButti K."/>
            <person name="Lindquist E.A."/>
            <person name="Lipzen A."/>
            <person name="Lundell T."/>
            <person name="Morin E."/>
            <person name="Murat C."/>
            <person name="Riley R."/>
            <person name="Ohm R."/>
            <person name="Sun H."/>
            <person name="Tunlid A."/>
            <person name="Henrissat B."/>
            <person name="Grigoriev I.V."/>
            <person name="Hibbett D.S."/>
            <person name="Martin F."/>
        </authorList>
    </citation>
    <scope>NUCLEOTIDE SEQUENCE [LARGE SCALE GENOMIC DNA]</scope>
    <source>
        <strain evidence="2 3">Koide BX008</strain>
    </source>
</reference>
<dbReference type="EMBL" id="KN818260">
    <property type="protein sequence ID" value="KIL63384.1"/>
    <property type="molecule type" value="Genomic_DNA"/>
</dbReference>
<feature type="region of interest" description="Disordered" evidence="1">
    <location>
        <begin position="196"/>
        <end position="247"/>
    </location>
</feature>
<dbReference type="InParanoid" id="A0A0C2T9N2"/>
<accession>A0A0C2T9N2</accession>
<name>A0A0C2T9N2_AMAMK</name>
<organism evidence="2 3">
    <name type="scientific">Amanita muscaria (strain Koide BX008)</name>
    <dbReference type="NCBI Taxonomy" id="946122"/>
    <lineage>
        <taxon>Eukaryota</taxon>
        <taxon>Fungi</taxon>
        <taxon>Dikarya</taxon>
        <taxon>Basidiomycota</taxon>
        <taxon>Agaricomycotina</taxon>
        <taxon>Agaricomycetes</taxon>
        <taxon>Agaricomycetidae</taxon>
        <taxon>Agaricales</taxon>
        <taxon>Pluteineae</taxon>
        <taxon>Amanitaceae</taxon>
        <taxon>Amanita</taxon>
    </lineage>
</organism>
<evidence type="ECO:0000256" key="1">
    <source>
        <dbReference type="SAM" id="MobiDB-lite"/>
    </source>
</evidence>
<dbReference type="HOGENOM" id="CLU_026928_0_0_1"/>
<dbReference type="OrthoDB" id="128308at2759"/>
<sequence length="512" mass="56333">MNAGAGGSISATSNQQLSQQVINSPQIGRSYISLNAAGATLEIAPSARRGSVGNMLKGNGQIQTFTFDPVIEQELQRQMDDFKKTVTIVLWFKARTEPLRIQHTIRSFPFFEMSTLSSIVHDLGLADESYLDTYIPESDQWMQHTIRTVRIVDSQQRLLYRMRKNLLEGINAEECTGLPAELELQKQILTSKRRSMVKMDGGLPTPTTPALSAAVTDTTNKNPRKRPATDNDDFDQGSGQPPKIHIQNGYYLTSPRDAIVPQTLASTSAPIVSSATAVGESSTTASGCVDTVSRTVPSSSTDYLYQNTIYYAHPSTSTNNTTTVLHTQHTPDTPHLVQSEENTATASYRHDLPIKRWPNDYSVAEVSAGFHDMDRLITQTPNLTQRVAFERVFCTRYVKSTVCRHRGVWKRASREMRDHFITMGNDERASWTDFVRTAEGRPTLKVGRNEVTLSPPSHETIEFPVRGSEAAIVGMNTGSDSLQGQSVSSHDDSSGGVEEPTMDSLQGAAASG</sequence>
<feature type="compositionally biased region" description="Polar residues" evidence="1">
    <location>
        <begin position="476"/>
        <end position="485"/>
    </location>
</feature>
<evidence type="ECO:0000313" key="2">
    <source>
        <dbReference type="EMBL" id="KIL63384.1"/>
    </source>
</evidence>
<evidence type="ECO:0000313" key="3">
    <source>
        <dbReference type="Proteomes" id="UP000054549"/>
    </source>
</evidence>
<keyword evidence="3" id="KW-1185">Reference proteome</keyword>
<gene>
    <name evidence="2" type="ORF">M378DRAFT_179324</name>
</gene>
<proteinExistence type="predicted"/>
<feature type="region of interest" description="Disordered" evidence="1">
    <location>
        <begin position="476"/>
        <end position="512"/>
    </location>
</feature>